<dbReference type="AlphaFoldDB" id="A0A0E9RNM4"/>
<protein>
    <submittedName>
        <fullName evidence="1">Uncharacterized protein</fullName>
    </submittedName>
</protein>
<accession>A0A0E9RNM4</accession>
<proteinExistence type="predicted"/>
<name>A0A0E9RNM4_ANGAN</name>
<dbReference type="EMBL" id="GBXM01078552">
    <property type="protein sequence ID" value="JAH30025.1"/>
    <property type="molecule type" value="Transcribed_RNA"/>
</dbReference>
<reference evidence="1" key="1">
    <citation type="submission" date="2014-11" db="EMBL/GenBank/DDBJ databases">
        <authorList>
            <person name="Amaro Gonzalez C."/>
        </authorList>
    </citation>
    <scope>NUCLEOTIDE SEQUENCE</scope>
</reference>
<sequence length="33" mass="3712">MQAVVKCGDRRGCSPMKTPLTTTHFPNESFQML</sequence>
<organism evidence="1">
    <name type="scientific">Anguilla anguilla</name>
    <name type="common">European freshwater eel</name>
    <name type="synonym">Muraena anguilla</name>
    <dbReference type="NCBI Taxonomy" id="7936"/>
    <lineage>
        <taxon>Eukaryota</taxon>
        <taxon>Metazoa</taxon>
        <taxon>Chordata</taxon>
        <taxon>Craniata</taxon>
        <taxon>Vertebrata</taxon>
        <taxon>Euteleostomi</taxon>
        <taxon>Actinopterygii</taxon>
        <taxon>Neopterygii</taxon>
        <taxon>Teleostei</taxon>
        <taxon>Anguilliformes</taxon>
        <taxon>Anguillidae</taxon>
        <taxon>Anguilla</taxon>
    </lineage>
</organism>
<evidence type="ECO:0000313" key="1">
    <source>
        <dbReference type="EMBL" id="JAH30025.1"/>
    </source>
</evidence>
<reference evidence="1" key="2">
    <citation type="journal article" date="2015" name="Fish Shellfish Immunol.">
        <title>Early steps in the European eel (Anguilla anguilla)-Vibrio vulnificus interaction in the gills: Role of the RtxA13 toxin.</title>
        <authorList>
            <person name="Callol A."/>
            <person name="Pajuelo D."/>
            <person name="Ebbesson L."/>
            <person name="Teles M."/>
            <person name="MacKenzie S."/>
            <person name="Amaro C."/>
        </authorList>
    </citation>
    <scope>NUCLEOTIDE SEQUENCE</scope>
</reference>